<dbReference type="PANTHER" id="PTHR42928">
    <property type="entry name" value="TRICARBOXYLATE-BINDING PROTEIN"/>
    <property type="match status" value="1"/>
</dbReference>
<dbReference type="InterPro" id="IPR005064">
    <property type="entry name" value="BUG"/>
</dbReference>
<sequence length="318" mass="34216">MKSLIRLLLLLVTAVTCGFASAQPVTKIVVPFAAGGGTDVYVRLLASEITKAGVPVIVENKPGASGNIAADYVAKSRPDGHMVFVGTNSTMANNTVLFEKLPYDPLKDFVPVSHIGYQPMIIVARTDLPYGTLQEMVAYAKANPGKINRGSPGAGIISNLAPLMFERQAGIRTTHVPFNGDAPGLQALLSGSIDIHGTSITASLPHVQSGKIRVLGVMDHKRMSQVPNAPTFKEAGYDLEAYAWYALVAPAGTPREAVERLNKAVNDVLVREDFVAKAQAMGMEPRGGSPDDLGKYIRKEYDRWVPLLKKLELTKSTY</sequence>
<gene>
    <name evidence="3" type="ORF">HF896_16725</name>
</gene>
<feature type="chain" id="PRO_5032710330" evidence="2">
    <location>
        <begin position="23"/>
        <end position="318"/>
    </location>
</feature>
<dbReference type="PIRSF" id="PIRSF017082">
    <property type="entry name" value="YflP"/>
    <property type="match status" value="1"/>
</dbReference>
<dbReference type="AlphaFoldDB" id="A0A858ZXM8"/>
<proteinExistence type="inferred from homology"/>
<dbReference type="EMBL" id="CP051298">
    <property type="protein sequence ID" value="QKD45151.1"/>
    <property type="molecule type" value="Genomic_DNA"/>
</dbReference>
<evidence type="ECO:0000256" key="1">
    <source>
        <dbReference type="ARBA" id="ARBA00006987"/>
    </source>
</evidence>
<dbReference type="Gene3D" id="3.40.190.10">
    <property type="entry name" value="Periplasmic binding protein-like II"/>
    <property type="match status" value="1"/>
</dbReference>
<organism evidence="3 4">
    <name type="scientific">Alicycliphilus denitrificans</name>
    <dbReference type="NCBI Taxonomy" id="179636"/>
    <lineage>
        <taxon>Bacteria</taxon>
        <taxon>Pseudomonadati</taxon>
        <taxon>Pseudomonadota</taxon>
        <taxon>Betaproteobacteria</taxon>
        <taxon>Burkholderiales</taxon>
        <taxon>Comamonadaceae</taxon>
        <taxon>Alicycliphilus</taxon>
    </lineage>
</organism>
<dbReference type="Gene3D" id="3.40.190.150">
    <property type="entry name" value="Bordetella uptake gene, domain 1"/>
    <property type="match status" value="1"/>
</dbReference>
<protein>
    <submittedName>
        <fullName evidence="3">Tripartite tricarboxylate transporter substrate binding protein</fullName>
    </submittedName>
</protein>
<evidence type="ECO:0000313" key="3">
    <source>
        <dbReference type="EMBL" id="QKD45151.1"/>
    </source>
</evidence>
<evidence type="ECO:0000256" key="2">
    <source>
        <dbReference type="SAM" id="SignalP"/>
    </source>
</evidence>
<dbReference type="PANTHER" id="PTHR42928:SF5">
    <property type="entry name" value="BLR1237 PROTEIN"/>
    <property type="match status" value="1"/>
</dbReference>
<keyword evidence="2" id="KW-0732">Signal</keyword>
<comment type="similarity">
    <text evidence="1">Belongs to the UPF0065 (bug) family.</text>
</comment>
<name>A0A858ZXM8_9BURK</name>
<dbReference type="RefSeq" id="WP_168728040.1">
    <property type="nucleotide sequence ID" value="NZ_CP051298.1"/>
</dbReference>
<evidence type="ECO:0000313" key="4">
    <source>
        <dbReference type="Proteomes" id="UP000500755"/>
    </source>
</evidence>
<feature type="signal peptide" evidence="2">
    <location>
        <begin position="1"/>
        <end position="22"/>
    </location>
</feature>
<dbReference type="SUPFAM" id="SSF53850">
    <property type="entry name" value="Periplasmic binding protein-like II"/>
    <property type="match status" value="1"/>
</dbReference>
<reference evidence="3 4" key="1">
    <citation type="submission" date="2020-05" db="EMBL/GenBank/DDBJ databases">
        <title>Complete genome sequence of Alicycliphilus denitrificans DP3.</title>
        <authorList>
            <person name="Chen X."/>
        </authorList>
    </citation>
    <scope>NUCLEOTIDE SEQUENCE [LARGE SCALE GENOMIC DNA]</scope>
    <source>
        <strain evidence="3 4">DP3</strain>
    </source>
</reference>
<dbReference type="Pfam" id="PF03401">
    <property type="entry name" value="TctC"/>
    <property type="match status" value="1"/>
</dbReference>
<accession>A0A858ZXM8</accession>
<dbReference type="CDD" id="cd07012">
    <property type="entry name" value="PBP2_Bug_TTT"/>
    <property type="match status" value="1"/>
</dbReference>
<dbReference type="Proteomes" id="UP000500755">
    <property type="component" value="Chromosome"/>
</dbReference>
<dbReference type="InterPro" id="IPR042100">
    <property type="entry name" value="Bug_dom1"/>
</dbReference>